<keyword evidence="2" id="KW-1185">Reference proteome</keyword>
<evidence type="ECO:0000313" key="1">
    <source>
        <dbReference type="EMBL" id="WQD69999.1"/>
    </source>
</evidence>
<dbReference type="Proteomes" id="UP001325023">
    <property type="component" value="Chromosome"/>
</dbReference>
<name>A0ACD4XLI1_PSEFL</name>
<proteinExistence type="predicted"/>
<sequence>MNTPYVPNISHILGALSIHDLEETIGKELWKYDPNNQKDREKIIVSFILKDLMYLSYRRRFILISALRDALDNSEFDFSKEFENDYDEYITMAWNETEIAAPPRFLRRHL</sequence>
<reference evidence="1" key="1">
    <citation type="submission" date="2023-12" db="EMBL/GenBank/DDBJ databases">
        <title>Genome sequencing and assembly of bacterial species from a model synthetic community.</title>
        <authorList>
            <person name="Hogle S.L."/>
        </authorList>
    </citation>
    <scope>NUCLEOTIDE SEQUENCE</scope>
    <source>
        <strain evidence="1">SBW25</strain>
    </source>
</reference>
<accession>A0ACD4XLI1</accession>
<protein>
    <submittedName>
        <fullName evidence="1">Uncharacterized protein</fullName>
    </submittedName>
</protein>
<evidence type="ECO:0000313" key="2">
    <source>
        <dbReference type="Proteomes" id="UP001325023"/>
    </source>
</evidence>
<dbReference type="EMBL" id="CP140009">
    <property type="protein sequence ID" value="WQD69999.1"/>
    <property type="molecule type" value="Genomic_DNA"/>
</dbReference>
<gene>
    <name evidence="1" type="ORF">U0037_18235</name>
</gene>
<organism evidence="1 2">
    <name type="scientific">Pseudomonas fluorescens</name>
    <dbReference type="NCBI Taxonomy" id="294"/>
    <lineage>
        <taxon>Bacteria</taxon>
        <taxon>Pseudomonadati</taxon>
        <taxon>Pseudomonadota</taxon>
        <taxon>Gammaproteobacteria</taxon>
        <taxon>Pseudomonadales</taxon>
        <taxon>Pseudomonadaceae</taxon>
        <taxon>Pseudomonas</taxon>
    </lineage>
</organism>